<evidence type="ECO:0000313" key="5">
    <source>
        <dbReference type="EMBL" id="PNF82194.1"/>
    </source>
</evidence>
<dbReference type="InterPro" id="IPR028350">
    <property type="entry name" value="DNAC/IstB-like"/>
</dbReference>
<dbReference type="PANTHER" id="PTHR30050:SF4">
    <property type="entry name" value="ATP-BINDING PROTEIN RV3427C IN INSERTION SEQUENCE-RELATED"/>
    <property type="match status" value="1"/>
</dbReference>
<dbReference type="Proteomes" id="UP000235925">
    <property type="component" value="Unassembled WGS sequence"/>
</dbReference>
<gene>
    <name evidence="5" type="ORF">CXK92_01630</name>
</gene>
<dbReference type="Gene3D" id="3.40.50.300">
    <property type="entry name" value="P-loop containing nucleotide triphosphate hydrolases"/>
    <property type="match status" value="1"/>
</dbReference>
<organism evidence="5 6">
    <name type="scientific">Stutzerimonas stutzeri</name>
    <name type="common">Pseudomonas stutzeri</name>
    <dbReference type="NCBI Taxonomy" id="316"/>
    <lineage>
        <taxon>Bacteria</taxon>
        <taxon>Pseudomonadati</taxon>
        <taxon>Pseudomonadota</taxon>
        <taxon>Gammaproteobacteria</taxon>
        <taxon>Pseudomonadales</taxon>
        <taxon>Pseudomonadaceae</taxon>
        <taxon>Stutzerimonas</taxon>
    </lineage>
</organism>
<evidence type="ECO:0000256" key="3">
    <source>
        <dbReference type="ARBA" id="ARBA00022840"/>
    </source>
</evidence>
<name>A0A2N8S6D5_STUST</name>
<dbReference type="InterPro" id="IPR003593">
    <property type="entry name" value="AAA+_ATPase"/>
</dbReference>
<feature type="domain" description="AAA+ ATPase" evidence="4">
    <location>
        <begin position="99"/>
        <end position="232"/>
    </location>
</feature>
<comment type="similarity">
    <text evidence="1">Belongs to the IS21/IS1162 putative ATP-binding protein family.</text>
</comment>
<dbReference type="PIRSF" id="PIRSF003073">
    <property type="entry name" value="DNAC_TnpB_IstB"/>
    <property type="match status" value="1"/>
</dbReference>
<dbReference type="SMART" id="SM00382">
    <property type="entry name" value="AAA"/>
    <property type="match status" value="1"/>
</dbReference>
<dbReference type="AlphaFoldDB" id="A0A2N8S6D5"/>
<dbReference type="InterPro" id="IPR002611">
    <property type="entry name" value="IstB_ATP-bd"/>
</dbReference>
<comment type="caution">
    <text evidence="5">The sequence shown here is derived from an EMBL/GenBank/DDBJ whole genome shotgun (WGS) entry which is preliminary data.</text>
</comment>
<evidence type="ECO:0000256" key="1">
    <source>
        <dbReference type="ARBA" id="ARBA00008059"/>
    </source>
</evidence>
<dbReference type="EMBL" id="POUN01000001">
    <property type="protein sequence ID" value="PNF82194.1"/>
    <property type="molecule type" value="Genomic_DNA"/>
</dbReference>
<evidence type="ECO:0000259" key="4">
    <source>
        <dbReference type="SMART" id="SM00382"/>
    </source>
</evidence>
<dbReference type="NCBIfam" id="NF038214">
    <property type="entry name" value="IS21_help_AAA"/>
    <property type="match status" value="1"/>
</dbReference>
<sequence length="249" mass="28132">MNEQQTIEQLHGLKLFGMANAMASQLESPSTQSLPFSDRVALLVEAECHDRDNRRQRRLMAQAKLKMRNACLEDIDYRPRRGLDKPQLLSLGQCQWIERHQHLLISGPTGVGKTWLACAFGMQAIRRGYSVAYHRVSRLLEETEIARADGSLAGFRSKLAKCHLLILDDWGMSPLTDIGRQDLLEFVDDRTGAGAILIASQLPVAKWYEYINEPTLADAILDRIVHRAHKIEMRGDSMRKKLGLDDGEA</sequence>
<protein>
    <submittedName>
        <fullName evidence="5">AAA family ATPase</fullName>
    </submittedName>
</protein>
<reference evidence="5 6" key="1">
    <citation type="submission" date="2018-01" db="EMBL/GenBank/DDBJ databases">
        <title>Denitrification phenotypes of diverse strains of Pseudomonas stutzeri.</title>
        <authorList>
            <person name="Milligan D.A."/>
            <person name="Bergaust L."/>
            <person name="Bakken L.R."/>
            <person name="Frostegard A."/>
        </authorList>
    </citation>
    <scope>NUCLEOTIDE SEQUENCE [LARGE SCALE GENOMIC DNA]</scope>
    <source>
        <strain evidence="5 6">KC</strain>
    </source>
</reference>
<evidence type="ECO:0000313" key="6">
    <source>
        <dbReference type="Proteomes" id="UP000235925"/>
    </source>
</evidence>
<dbReference type="OrthoDB" id="8150723at2"/>
<proteinExistence type="inferred from homology"/>
<dbReference type="InterPro" id="IPR027417">
    <property type="entry name" value="P-loop_NTPase"/>
</dbReference>
<dbReference type="CDD" id="cd00009">
    <property type="entry name" value="AAA"/>
    <property type="match status" value="1"/>
</dbReference>
<dbReference type="SUPFAM" id="SSF52540">
    <property type="entry name" value="P-loop containing nucleoside triphosphate hydrolases"/>
    <property type="match status" value="1"/>
</dbReference>
<dbReference type="GO" id="GO:0006260">
    <property type="term" value="P:DNA replication"/>
    <property type="evidence" value="ECO:0007669"/>
    <property type="project" value="TreeGrafter"/>
</dbReference>
<accession>A0A2N8S6D5</accession>
<dbReference type="InterPro" id="IPR047661">
    <property type="entry name" value="IstB"/>
</dbReference>
<dbReference type="PANTHER" id="PTHR30050">
    <property type="entry name" value="CHROMOSOMAL REPLICATION INITIATOR PROTEIN DNAA"/>
    <property type="match status" value="1"/>
</dbReference>
<dbReference type="GO" id="GO:0005524">
    <property type="term" value="F:ATP binding"/>
    <property type="evidence" value="ECO:0007669"/>
    <property type="project" value="UniProtKB-KW"/>
</dbReference>
<keyword evidence="3" id="KW-0067">ATP-binding</keyword>
<dbReference type="Pfam" id="PF01695">
    <property type="entry name" value="IstB_IS21"/>
    <property type="match status" value="1"/>
</dbReference>
<evidence type="ECO:0000256" key="2">
    <source>
        <dbReference type="ARBA" id="ARBA00022741"/>
    </source>
</evidence>
<dbReference type="RefSeq" id="WP_102823329.1">
    <property type="nucleotide sequence ID" value="NZ_CP139348.1"/>
</dbReference>
<keyword evidence="2" id="KW-0547">Nucleotide-binding</keyword>